<comment type="caution">
    <text evidence="1">The sequence shown here is derived from an EMBL/GenBank/DDBJ whole genome shotgun (WGS) entry which is preliminary data.</text>
</comment>
<dbReference type="AlphaFoldDB" id="X1UE09"/>
<evidence type="ECO:0000313" key="1">
    <source>
        <dbReference type="EMBL" id="GAI98105.1"/>
    </source>
</evidence>
<gene>
    <name evidence="1" type="ORF">S12H4_37289</name>
</gene>
<feature type="non-terminal residue" evidence="1">
    <location>
        <position position="1"/>
    </location>
</feature>
<protein>
    <submittedName>
        <fullName evidence="1">Uncharacterized protein</fullName>
    </submittedName>
</protein>
<name>X1UE09_9ZZZZ</name>
<dbReference type="EMBL" id="BARW01022320">
    <property type="protein sequence ID" value="GAI98105.1"/>
    <property type="molecule type" value="Genomic_DNA"/>
</dbReference>
<organism evidence="1">
    <name type="scientific">marine sediment metagenome</name>
    <dbReference type="NCBI Taxonomy" id="412755"/>
    <lineage>
        <taxon>unclassified sequences</taxon>
        <taxon>metagenomes</taxon>
        <taxon>ecological metagenomes</taxon>
    </lineage>
</organism>
<proteinExistence type="predicted"/>
<reference evidence="1" key="1">
    <citation type="journal article" date="2014" name="Front. Microbiol.">
        <title>High frequency of phylogenetically diverse reductive dehalogenase-homologous genes in deep subseafloor sedimentary metagenomes.</title>
        <authorList>
            <person name="Kawai M."/>
            <person name="Futagami T."/>
            <person name="Toyoda A."/>
            <person name="Takaki Y."/>
            <person name="Nishi S."/>
            <person name="Hori S."/>
            <person name="Arai W."/>
            <person name="Tsubouchi T."/>
            <person name="Morono Y."/>
            <person name="Uchiyama I."/>
            <person name="Ito T."/>
            <person name="Fujiyama A."/>
            <person name="Inagaki F."/>
            <person name="Takami H."/>
        </authorList>
    </citation>
    <scope>NUCLEOTIDE SEQUENCE</scope>
    <source>
        <strain evidence="1">Expedition CK06-06</strain>
    </source>
</reference>
<accession>X1UE09</accession>
<sequence>FDAAIEEAKRLANIPASEDVRLEMYPKRKTFFEKLTLGDIFAAVLKIPRRSQLGSRLAADLVPLSEILCREWTEPRPLALMPSINVR</sequence>